<comment type="caution">
    <text evidence="1">The sequence shown here is derived from an EMBL/GenBank/DDBJ whole genome shotgun (WGS) entry which is preliminary data.</text>
</comment>
<dbReference type="PANTHER" id="PTHR38436">
    <property type="entry name" value="POLYKETIDE CYCLASE SNOAL-LIKE DOMAIN"/>
    <property type="match status" value="1"/>
</dbReference>
<dbReference type="Proteomes" id="UP000535937">
    <property type="component" value="Unassembled WGS sequence"/>
</dbReference>
<dbReference type="EC" id="3.1.1.45" evidence="1"/>
<dbReference type="SUPFAM" id="SSF54427">
    <property type="entry name" value="NTF2-like"/>
    <property type="match status" value="1"/>
</dbReference>
<name>A0A7W4WCR6_9GAMM</name>
<dbReference type="RefSeq" id="WP_183460437.1">
    <property type="nucleotide sequence ID" value="NZ_JACHWZ010000011.1"/>
</dbReference>
<dbReference type="GO" id="GO:0030638">
    <property type="term" value="P:polyketide metabolic process"/>
    <property type="evidence" value="ECO:0007669"/>
    <property type="project" value="InterPro"/>
</dbReference>
<evidence type="ECO:0000313" key="1">
    <source>
        <dbReference type="EMBL" id="MBB3061749.1"/>
    </source>
</evidence>
<evidence type="ECO:0000313" key="2">
    <source>
        <dbReference type="Proteomes" id="UP000535937"/>
    </source>
</evidence>
<protein>
    <submittedName>
        <fullName evidence="1">Carboxymethylenebutenolidase</fullName>
        <ecNumber evidence="1">3.1.1.45</ecNumber>
    </submittedName>
</protein>
<dbReference type="EMBL" id="JACHWZ010000011">
    <property type="protein sequence ID" value="MBB3061749.1"/>
    <property type="molecule type" value="Genomic_DNA"/>
</dbReference>
<sequence>MDSNDLSRKQQAMVEMWDRHTAAEFEQKNIDATMTTMTPNPFVNNVPVMTGGVGSSEVRHFYSTYFIPDNPPDTESVPVARTVGDDRIVDELIHKFTHTIEMPWILPGVQPTGKRVEIAIIVVVQFEGGKIAGERIYWDQASVLEQVGLIDAEQLPVRGIEASRKVFDPSCEPSNSLIKRAIG</sequence>
<dbReference type="Gene3D" id="3.10.450.50">
    <property type="match status" value="1"/>
</dbReference>
<gene>
    <name evidence="1" type="ORF">FHS09_002589</name>
</gene>
<proteinExistence type="predicted"/>
<dbReference type="Pfam" id="PF07366">
    <property type="entry name" value="SnoaL"/>
    <property type="match status" value="1"/>
</dbReference>
<accession>A0A7W4WCR6</accession>
<dbReference type="AlphaFoldDB" id="A0A7W4WCR6"/>
<organism evidence="1 2">
    <name type="scientific">Microbulbifer rhizosphaerae</name>
    <dbReference type="NCBI Taxonomy" id="1562603"/>
    <lineage>
        <taxon>Bacteria</taxon>
        <taxon>Pseudomonadati</taxon>
        <taxon>Pseudomonadota</taxon>
        <taxon>Gammaproteobacteria</taxon>
        <taxon>Cellvibrionales</taxon>
        <taxon>Microbulbiferaceae</taxon>
        <taxon>Microbulbifer</taxon>
    </lineage>
</organism>
<dbReference type="InterPro" id="IPR009959">
    <property type="entry name" value="Cyclase_SnoaL-like"/>
</dbReference>
<dbReference type="InterPro" id="IPR032710">
    <property type="entry name" value="NTF2-like_dom_sf"/>
</dbReference>
<keyword evidence="2" id="KW-1185">Reference proteome</keyword>
<dbReference type="PANTHER" id="PTHR38436:SF3">
    <property type="entry name" value="CARBOXYMETHYLENEBUTENOLIDASE-RELATED"/>
    <property type="match status" value="1"/>
</dbReference>
<keyword evidence="1" id="KW-0378">Hydrolase</keyword>
<reference evidence="1 2" key="1">
    <citation type="submission" date="2020-08" db="EMBL/GenBank/DDBJ databases">
        <title>Genomic Encyclopedia of Type Strains, Phase III (KMG-III): the genomes of soil and plant-associated and newly described type strains.</title>
        <authorList>
            <person name="Whitman W."/>
        </authorList>
    </citation>
    <scope>NUCLEOTIDE SEQUENCE [LARGE SCALE GENOMIC DNA]</scope>
    <source>
        <strain evidence="1 2">CECT 8799</strain>
    </source>
</reference>
<dbReference type="GO" id="GO:0008806">
    <property type="term" value="F:carboxymethylenebutenolidase activity"/>
    <property type="evidence" value="ECO:0007669"/>
    <property type="project" value="UniProtKB-EC"/>
</dbReference>